<evidence type="ECO:0000256" key="1">
    <source>
        <dbReference type="ARBA" id="ARBA00005395"/>
    </source>
</evidence>
<evidence type="ECO:0000256" key="2">
    <source>
        <dbReference type="ARBA" id="ARBA00022490"/>
    </source>
</evidence>
<reference evidence="7 8" key="1">
    <citation type="submission" date="2020-06" db="EMBL/GenBank/DDBJ databases">
        <authorList>
            <person name="Qiu C."/>
            <person name="Liu Z."/>
        </authorList>
    </citation>
    <scope>NUCLEOTIDE SEQUENCE [LARGE SCALE GENOMIC DNA]</scope>
    <source>
        <strain evidence="7 8">EM 1</strain>
    </source>
</reference>
<dbReference type="GO" id="GO:0005737">
    <property type="term" value="C:cytoplasm"/>
    <property type="evidence" value="ECO:0007669"/>
    <property type="project" value="UniProtKB-SubCell"/>
</dbReference>
<feature type="binding site" evidence="5">
    <location>
        <position position="117"/>
    </location>
    <ligand>
        <name>acetyl-CoA</name>
        <dbReference type="ChEBI" id="CHEBI:57288"/>
    </ligand>
</feature>
<dbReference type="EC" id="2.3.1.266" evidence="5"/>
<sequence length="157" mass="17984">MRGSQDMGEYTFEKLKPADLDEILAIEEAAYSHPWSRGNFSDSFANGDTAWGLRNAASELVGYFFVMPVVDELHLLNFAIQVENQRQGLGRIMLRYLLDYARARHMDSVLLEVRQSNVRAIQIYLADGFQEIGRRKGYYPSANQTREDAIVMRRICG</sequence>
<dbReference type="Pfam" id="PF00583">
    <property type="entry name" value="Acetyltransf_1"/>
    <property type="match status" value="1"/>
</dbReference>
<keyword evidence="2 5" id="KW-0963">Cytoplasm</keyword>
<dbReference type="Proteomes" id="UP000588051">
    <property type="component" value="Unassembled WGS sequence"/>
</dbReference>
<keyword evidence="7" id="KW-0687">Ribonucleoprotein</keyword>
<dbReference type="Gene3D" id="3.40.630.30">
    <property type="match status" value="1"/>
</dbReference>
<feature type="domain" description="N-acetyltransferase" evidence="6">
    <location>
        <begin position="10"/>
        <end position="157"/>
    </location>
</feature>
<keyword evidence="4 5" id="KW-0012">Acyltransferase</keyword>
<evidence type="ECO:0000256" key="3">
    <source>
        <dbReference type="ARBA" id="ARBA00022679"/>
    </source>
</evidence>
<dbReference type="CDD" id="cd04301">
    <property type="entry name" value="NAT_SF"/>
    <property type="match status" value="1"/>
</dbReference>
<name>A0A850QQX5_9BURK</name>
<evidence type="ECO:0000256" key="5">
    <source>
        <dbReference type="HAMAP-Rule" id="MF_02210"/>
    </source>
</evidence>
<evidence type="ECO:0000256" key="4">
    <source>
        <dbReference type="ARBA" id="ARBA00023315"/>
    </source>
</evidence>
<evidence type="ECO:0000313" key="8">
    <source>
        <dbReference type="Proteomes" id="UP000588051"/>
    </source>
</evidence>
<comment type="catalytic activity">
    <reaction evidence="5">
        <text>N-terminal L-alanyl-[ribosomal protein bS18] + acetyl-CoA = N-terminal N(alpha)-acetyl-L-alanyl-[ribosomal protein bS18] + CoA + H(+)</text>
        <dbReference type="Rhea" id="RHEA:43756"/>
        <dbReference type="Rhea" id="RHEA-COMP:10676"/>
        <dbReference type="Rhea" id="RHEA-COMP:10677"/>
        <dbReference type="ChEBI" id="CHEBI:15378"/>
        <dbReference type="ChEBI" id="CHEBI:57287"/>
        <dbReference type="ChEBI" id="CHEBI:57288"/>
        <dbReference type="ChEBI" id="CHEBI:64718"/>
        <dbReference type="ChEBI" id="CHEBI:83683"/>
        <dbReference type="EC" id="2.3.1.266"/>
    </reaction>
</comment>
<dbReference type="PANTHER" id="PTHR43420:SF12">
    <property type="entry name" value="N-ACETYLTRANSFERASE DOMAIN-CONTAINING PROTEIN"/>
    <property type="match status" value="1"/>
</dbReference>
<comment type="subcellular location">
    <subcellularLocation>
        <location evidence="5">Cytoplasm</location>
    </subcellularLocation>
</comment>
<dbReference type="NCBIfam" id="TIGR01575">
    <property type="entry name" value="rimI"/>
    <property type="match status" value="1"/>
</dbReference>
<dbReference type="PROSITE" id="PS51186">
    <property type="entry name" value="GNAT"/>
    <property type="match status" value="1"/>
</dbReference>
<comment type="caution">
    <text evidence="5">Lacks conserved residue(s) required for the propagation of feature annotation.</text>
</comment>
<protein>
    <recommendedName>
        <fullName evidence="5">[Ribosomal protein bS18]-alanine N-acetyltransferase</fullName>
        <ecNumber evidence="5">2.3.1.266</ecNumber>
    </recommendedName>
</protein>
<dbReference type="InterPro" id="IPR000182">
    <property type="entry name" value="GNAT_dom"/>
</dbReference>
<keyword evidence="3 5" id="KW-0808">Transferase</keyword>
<feature type="active site" description="Proton donor" evidence="5">
    <location>
        <position position="124"/>
    </location>
</feature>
<dbReference type="InterPro" id="IPR043690">
    <property type="entry name" value="RimI"/>
</dbReference>
<keyword evidence="8" id="KW-1185">Reference proteome</keyword>
<feature type="active site" description="Proton acceptor" evidence="5">
    <location>
        <position position="112"/>
    </location>
</feature>
<dbReference type="HAMAP" id="MF_02210">
    <property type="entry name" value="RimI"/>
    <property type="match status" value="1"/>
</dbReference>
<dbReference type="EMBL" id="JABXYJ010000011">
    <property type="protein sequence ID" value="NVO79200.1"/>
    <property type="molecule type" value="Genomic_DNA"/>
</dbReference>
<gene>
    <name evidence="5 7" type="primary">rimI</name>
    <name evidence="7" type="ORF">HV832_15325</name>
</gene>
<dbReference type="GO" id="GO:0008999">
    <property type="term" value="F:protein-N-terminal-alanine acetyltransferase activity"/>
    <property type="evidence" value="ECO:0007669"/>
    <property type="project" value="UniProtKB-UniRule"/>
</dbReference>
<evidence type="ECO:0000313" key="7">
    <source>
        <dbReference type="EMBL" id="NVO79200.1"/>
    </source>
</evidence>
<dbReference type="AlphaFoldDB" id="A0A850QQX5"/>
<dbReference type="SUPFAM" id="SSF55729">
    <property type="entry name" value="Acyl-CoA N-acyltransferases (Nat)"/>
    <property type="match status" value="1"/>
</dbReference>
<comment type="caution">
    <text evidence="7">The sequence shown here is derived from an EMBL/GenBank/DDBJ whole genome shotgun (WGS) entry which is preliminary data.</text>
</comment>
<comment type="function">
    <text evidence="5">Acetylates the N-terminal alanine of ribosomal protein bS18.</text>
</comment>
<dbReference type="InterPro" id="IPR006464">
    <property type="entry name" value="AcTrfase_RimI/Ard1"/>
</dbReference>
<accession>A0A850QQX5</accession>
<organism evidence="7 8">
    <name type="scientific">Undibacterium oligocarboniphilum</name>
    <dbReference type="NCBI Taxonomy" id="666702"/>
    <lineage>
        <taxon>Bacteria</taxon>
        <taxon>Pseudomonadati</taxon>
        <taxon>Pseudomonadota</taxon>
        <taxon>Betaproteobacteria</taxon>
        <taxon>Burkholderiales</taxon>
        <taxon>Oxalobacteraceae</taxon>
        <taxon>Undibacterium</taxon>
    </lineage>
</organism>
<evidence type="ECO:0000259" key="6">
    <source>
        <dbReference type="PROSITE" id="PS51186"/>
    </source>
</evidence>
<keyword evidence="7" id="KW-0689">Ribosomal protein</keyword>
<comment type="similarity">
    <text evidence="1 5">Belongs to the acetyltransferase family. RimI subfamily.</text>
</comment>
<dbReference type="InterPro" id="IPR016181">
    <property type="entry name" value="Acyl_CoA_acyltransferase"/>
</dbReference>
<dbReference type="InterPro" id="IPR050680">
    <property type="entry name" value="YpeA/RimI_acetyltransf"/>
</dbReference>
<dbReference type="PANTHER" id="PTHR43420">
    <property type="entry name" value="ACETYLTRANSFERASE"/>
    <property type="match status" value="1"/>
</dbReference>
<proteinExistence type="inferred from homology"/>
<dbReference type="GO" id="GO:0005840">
    <property type="term" value="C:ribosome"/>
    <property type="evidence" value="ECO:0007669"/>
    <property type="project" value="UniProtKB-KW"/>
</dbReference>